<organism evidence="2 5">
    <name type="scientific">Alteromonas australica</name>
    <dbReference type="NCBI Taxonomy" id="589873"/>
    <lineage>
        <taxon>Bacteria</taxon>
        <taxon>Pseudomonadati</taxon>
        <taxon>Pseudomonadota</taxon>
        <taxon>Gammaproteobacteria</taxon>
        <taxon>Alteromonadales</taxon>
        <taxon>Alteromonadaceae</taxon>
        <taxon>Alteromonas/Salinimonas group</taxon>
        <taxon>Alteromonas</taxon>
    </lineage>
</organism>
<sequence length="234" mass="26876">MDELEFRRRIYADPETTDNDVVDAAKQDDNKRKFWNEQIQLDRQLRKAVKVDVPEDLSHRLIWQQSASEFKRYQKRSRWYMALAASVAFTFGIGFTMWYHQPISIGGQALAHMQYAETERAHSLLPVNLEMVNAKLASFGASFTDMIGDVEVANYCHLSTVRSLHLIVNTPQGKMSVFIVPERGDIRVPSEFDDKQYHGESMELTHANVMVVGSKDADLSEMKKQVSEKIQFSI</sequence>
<dbReference type="eggNOG" id="COG5662">
    <property type="taxonomic scope" value="Bacteria"/>
</dbReference>
<reference evidence="2 5" key="1">
    <citation type="submission" date="2014-06" db="EMBL/GenBank/DDBJ databases">
        <title>Genomes of Alteromonas australica, a world apart.</title>
        <authorList>
            <person name="Gonzaga A."/>
            <person name="Lopez-Perez M."/>
            <person name="Rodriguez-Valera F."/>
        </authorList>
    </citation>
    <scope>NUCLEOTIDE SEQUENCE [LARGE SCALE GENOMIC DNA]</scope>
    <source>
        <strain evidence="2 5">H 17</strain>
    </source>
</reference>
<evidence type="ECO:0000313" key="6">
    <source>
        <dbReference type="Proteomes" id="UP000263517"/>
    </source>
</evidence>
<dbReference type="RefSeq" id="WP_044056546.1">
    <property type="nucleotide sequence ID" value="NZ_CAJXAX010000022.1"/>
</dbReference>
<evidence type="ECO:0000313" key="5">
    <source>
        <dbReference type="Proteomes" id="UP000056090"/>
    </source>
</evidence>
<dbReference type="EMBL" id="DNAN01000136">
    <property type="protein sequence ID" value="HAW74883.1"/>
    <property type="molecule type" value="Genomic_DNA"/>
</dbReference>
<dbReference type="Proteomes" id="UP000056090">
    <property type="component" value="Chromosome"/>
</dbReference>
<dbReference type="STRING" id="589873.EP12_06275"/>
<evidence type="ECO:0000313" key="2">
    <source>
        <dbReference type="EMBL" id="AIF98361.1"/>
    </source>
</evidence>
<keyword evidence="1" id="KW-1133">Transmembrane helix</keyword>
<accession>A0A075NXU1</accession>
<dbReference type="AlphaFoldDB" id="A0A075NXU1"/>
<dbReference type="KEGG" id="aal:EP13_06445"/>
<evidence type="ECO:0000313" key="4">
    <source>
        <dbReference type="EMBL" id="HBU51930.1"/>
    </source>
</evidence>
<dbReference type="InterPro" id="IPR021806">
    <property type="entry name" value="DUF3379"/>
</dbReference>
<dbReference type="Proteomes" id="UP000264779">
    <property type="component" value="Unassembled WGS sequence"/>
</dbReference>
<evidence type="ECO:0000313" key="7">
    <source>
        <dbReference type="Proteomes" id="UP000264779"/>
    </source>
</evidence>
<keyword evidence="1" id="KW-0812">Transmembrane</keyword>
<dbReference type="EMBL" id="CP008849">
    <property type="protein sequence ID" value="AIF98361.1"/>
    <property type="molecule type" value="Genomic_DNA"/>
</dbReference>
<evidence type="ECO:0000256" key="1">
    <source>
        <dbReference type="SAM" id="Phobius"/>
    </source>
</evidence>
<dbReference type="KEGG" id="aaus:EP12_06275"/>
<dbReference type="Proteomes" id="UP000263517">
    <property type="component" value="Unassembled WGS sequence"/>
</dbReference>
<gene>
    <name evidence="3" type="ORF">DCW74_04005</name>
    <name evidence="4" type="ORF">DEB45_11780</name>
    <name evidence="2" type="ORF">EP13_06445</name>
</gene>
<feature type="transmembrane region" description="Helical" evidence="1">
    <location>
        <begin position="79"/>
        <end position="99"/>
    </location>
</feature>
<dbReference type="PATRIC" id="fig|589873.4.peg.1377"/>
<dbReference type="GeneID" id="78254554"/>
<keyword evidence="5" id="KW-1185">Reference proteome</keyword>
<keyword evidence="1" id="KW-0472">Membrane</keyword>
<dbReference type="OrthoDB" id="6195578at2"/>
<dbReference type="Pfam" id="PF11859">
    <property type="entry name" value="DUF3379"/>
    <property type="match status" value="1"/>
</dbReference>
<name>A0A075NXU1_9ALTE</name>
<proteinExistence type="predicted"/>
<protein>
    <submittedName>
        <fullName evidence="3">DUF3379 domain-containing protein</fullName>
    </submittedName>
</protein>
<evidence type="ECO:0000313" key="3">
    <source>
        <dbReference type="EMBL" id="HAW74883.1"/>
    </source>
</evidence>
<dbReference type="EMBL" id="DONK01000174">
    <property type="protein sequence ID" value="HBU51930.1"/>
    <property type="molecule type" value="Genomic_DNA"/>
</dbReference>
<reference evidence="6 7" key="2">
    <citation type="journal article" date="2018" name="Nat. Biotechnol.">
        <title>A standardized bacterial taxonomy based on genome phylogeny substantially revises the tree of life.</title>
        <authorList>
            <person name="Parks D.H."/>
            <person name="Chuvochina M."/>
            <person name="Waite D.W."/>
            <person name="Rinke C."/>
            <person name="Skarshewski A."/>
            <person name="Chaumeil P.A."/>
            <person name="Hugenholtz P."/>
        </authorList>
    </citation>
    <scope>NUCLEOTIDE SEQUENCE [LARGE SCALE GENOMIC DNA]</scope>
    <source>
        <strain evidence="4">UBA11621</strain>
        <strain evidence="3">UBA11978</strain>
    </source>
</reference>